<keyword evidence="3" id="KW-0804">Transcription</keyword>
<sequence length="301" mass="32585">MDNLTSLLTHFSLHAGVFYTGAICGVHRFEQDTMQGHMHLIHRGPVQLIGAREGAFNISEPTLLFLPRPGAHRLVTDERSGADVICGTVRFGSGGRNPVSDALPDVVLITLSDMPGVESILSLMFEEAFSAWCGRQAVLDRLCEVLMIRVLRHCIEHNMAQGGVLAGLADPQLAKAIVAIHDDPARAWTLAAMAAAAGMSRARFALRFKQVTGATPADYLAGWRLMLAQRLLTRGRQLKHVAGDVGYGSASALSRAFVRMLGCSPSRWCDRQRGEIGSFGLNDTARHENETPGGPPPKQAR</sequence>
<dbReference type="GO" id="GO:0003700">
    <property type="term" value="F:DNA-binding transcription factor activity"/>
    <property type="evidence" value="ECO:0007669"/>
    <property type="project" value="InterPro"/>
</dbReference>
<dbReference type="SUPFAM" id="SSF46689">
    <property type="entry name" value="Homeodomain-like"/>
    <property type="match status" value="2"/>
</dbReference>
<dbReference type="PROSITE" id="PS01124">
    <property type="entry name" value="HTH_ARAC_FAMILY_2"/>
    <property type="match status" value="1"/>
</dbReference>
<dbReference type="InterPro" id="IPR009057">
    <property type="entry name" value="Homeodomain-like_sf"/>
</dbReference>
<dbReference type="Gene3D" id="1.10.10.60">
    <property type="entry name" value="Homeodomain-like"/>
    <property type="match status" value="2"/>
</dbReference>
<proteinExistence type="predicted"/>
<keyword evidence="7" id="KW-1185">Reference proteome</keyword>
<evidence type="ECO:0000256" key="2">
    <source>
        <dbReference type="ARBA" id="ARBA00023125"/>
    </source>
</evidence>
<dbReference type="PANTHER" id="PTHR46796:SF13">
    <property type="entry name" value="HTH-TYPE TRANSCRIPTIONAL ACTIVATOR RHAS"/>
    <property type="match status" value="1"/>
</dbReference>
<dbReference type="Pfam" id="PF12833">
    <property type="entry name" value="HTH_18"/>
    <property type="match status" value="1"/>
</dbReference>
<dbReference type="InterPro" id="IPR032783">
    <property type="entry name" value="AraC_lig"/>
</dbReference>
<dbReference type="InterPro" id="IPR050204">
    <property type="entry name" value="AraC_XylS_family_regulators"/>
</dbReference>
<evidence type="ECO:0000259" key="5">
    <source>
        <dbReference type="PROSITE" id="PS01124"/>
    </source>
</evidence>
<accession>A0A7W2I5B1</accession>
<dbReference type="GO" id="GO:0043565">
    <property type="term" value="F:sequence-specific DNA binding"/>
    <property type="evidence" value="ECO:0007669"/>
    <property type="project" value="InterPro"/>
</dbReference>
<evidence type="ECO:0000256" key="1">
    <source>
        <dbReference type="ARBA" id="ARBA00023015"/>
    </source>
</evidence>
<dbReference type="InterPro" id="IPR018060">
    <property type="entry name" value="HTH_AraC"/>
</dbReference>
<feature type="domain" description="HTH araC/xylS-type" evidence="5">
    <location>
        <begin position="174"/>
        <end position="271"/>
    </location>
</feature>
<protein>
    <submittedName>
        <fullName evidence="6">AraC family transcriptional regulator</fullName>
    </submittedName>
</protein>
<dbReference type="EMBL" id="JACEZS010000001">
    <property type="protein sequence ID" value="MBA5604202.1"/>
    <property type="molecule type" value="Genomic_DNA"/>
</dbReference>
<comment type="caution">
    <text evidence="6">The sequence shown here is derived from an EMBL/GenBank/DDBJ whole genome shotgun (WGS) entry which is preliminary data.</text>
</comment>
<gene>
    <name evidence="6" type="ORF">H3H36_02340</name>
</gene>
<feature type="region of interest" description="Disordered" evidence="4">
    <location>
        <begin position="279"/>
        <end position="301"/>
    </location>
</feature>
<dbReference type="AlphaFoldDB" id="A0A7W2I5B1"/>
<keyword evidence="1" id="KW-0805">Transcription regulation</keyword>
<keyword evidence="2" id="KW-0238">DNA-binding</keyword>
<dbReference type="PANTHER" id="PTHR46796">
    <property type="entry name" value="HTH-TYPE TRANSCRIPTIONAL ACTIVATOR RHAS-RELATED"/>
    <property type="match status" value="1"/>
</dbReference>
<name>A0A7W2I5B1_9BURK</name>
<reference evidence="6 7" key="1">
    <citation type="submission" date="2020-07" db="EMBL/GenBank/DDBJ databases">
        <title>Novel species isolated from subtropical streams in China.</title>
        <authorList>
            <person name="Lu H."/>
        </authorList>
    </citation>
    <scope>NUCLEOTIDE SEQUENCE [LARGE SCALE GENOMIC DNA]</scope>
    <source>
        <strain evidence="6 7">FT3S</strain>
    </source>
</reference>
<dbReference type="Pfam" id="PF12852">
    <property type="entry name" value="Cupin_6"/>
    <property type="match status" value="1"/>
</dbReference>
<dbReference type="SMART" id="SM00342">
    <property type="entry name" value="HTH_ARAC"/>
    <property type="match status" value="1"/>
</dbReference>
<dbReference type="Proteomes" id="UP000566711">
    <property type="component" value="Unassembled WGS sequence"/>
</dbReference>
<organism evidence="6 7">
    <name type="scientific">Rugamonas fusca</name>
    <dbReference type="NCBI Taxonomy" id="2758568"/>
    <lineage>
        <taxon>Bacteria</taxon>
        <taxon>Pseudomonadati</taxon>
        <taxon>Pseudomonadota</taxon>
        <taxon>Betaproteobacteria</taxon>
        <taxon>Burkholderiales</taxon>
        <taxon>Oxalobacteraceae</taxon>
        <taxon>Telluria group</taxon>
        <taxon>Rugamonas</taxon>
    </lineage>
</organism>
<evidence type="ECO:0000313" key="7">
    <source>
        <dbReference type="Proteomes" id="UP000566711"/>
    </source>
</evidence>
<evidence type="ECO:0000256" key="3">
    <source>
        <dbReference type="ARBA" id="ARBA00023163"/>
    </source>
</evidence>
<evidence type="ECO:0000313" key="6">
    <source>
        <dbReference type="EMBL" id="MBA5604202.1"/>
    </source>
</evidence>
<dbReference type="RefSeq" id="WP_182213534.1">
    <property type="nucleotide sequence ID" value="NZ_JACEZS010000001.1"/>
</dbReference>
<evidence type="ECO:0000256" key="4">
    <source>
        <dbReference type="SAM" id="MobiDB-lite"/>
    </source>
</evidence>